<proteinExistence type="predicted"/>
<dbReference type="OrthoDB" id="10298195at2759"/>
<dbReference type="InParanoid" id="A0A0L0HIN9"/>
<feature type="compositionally biased region" description="Basic and acidic residues" evidence="1">
    <location>
        <begin position="76"/>
        <end position="85"/>
    </location>
</feature>
<dbReference type="EMBL" id="KQ257454">
    <property type="protein sequence ID" value="KND01326.1"/>
    <property type="molecule type" value="Genomic_DNA"/>
</dbReference>
<dbReference type="VEuPathDB" id="FungiDB:SPPG_03139"/>
<evidence type="ECO:0000256" key="2">
    <source>
        <dbReference type="SAM" id="Phobius"/>
    </source>
</evidence>
<feature type="region of interest" description="Disordered" evidence="1">
    <location>
        <begin position="40"/>
        <end position="85"/>
    </location>
</feature>
<evidence type="ECO:0000313" key="4">
    <source>
        <dbReference type="Proteomes" id="UP000053201"/>
    </source>
</evidence>
<organism evidence="3 4">
    <name type="scientific">Spizellomyces punctatus (strain DAOM BR117)</name>
    <dbReference type="NCBI Taxonomy" id="645134"/>
    <lineage>
        <taxon>Eukaryota</taxon>
        <taxon>Fungi</taxon>
        <taxon>Fungi incertae sedis</taxon>
        <taxon>Chytridiomycota</taxon>
        <taxon>Chytridiomycota incertae sedis</taxon>
        <taxon>Chytridiomycetes</taxon>
        <taxon>Spizellomycetales</taxon>
        <taxon>Spizellomycetaceae</taxon>
        <taxon>Spizellomyces</taxon>
    </lineage>
</organism>
<keyword evidence="2" id="KW-0472">Membrane</keyword>
<accession>A0A0L0HIN9</accession>
<dbReference type="Proteomes" id="UP000053201">
    <property type="component" value="Unassembled WGS sequence"/>
</dbReference>
<name>A0A0L0HIN9_SPIPD</name>
<evidence type="ECO:0000256" key="1">
    <source>
        <dbReference type="SAM" id="MobiDB-lite"/>
    </source>
</evidence>
<reference evidence="3 4" key="1">
    <citation type="submission" date="2009-08" db="EMBL/GenBank/DDBJ databases">
        <title>The Genome Sequence of Spizellomyces punctatus strain DAOM BR117.</title>
        <authorList>
            <consortium name="The Broad Institute Genome Sequencing Platform"/>
            <person name="Russ C."/>
            <person name="Cuomo C."/>
            <person name="Shea T."/>
            <person name="Young S.K."/>
            <person name="Zeng Q."/>
            <person name="Koehrsen M."/>
            <person name="Haas B."/>
            <person name="Borodovsky M."/>
            <person name="Guigo R."/>
            <person name="Alvarado L."/>
            <person name="Berlin A."/>
            <person name="Bochicchio J."/>
            <person name="Borenstein D."/>
            <person name="Chapman S."/>
            <person name="Chen Z."/>
            <person name="Engels R."/>
            <person name="Freedman E."/>
            <person name="Gellesch M."/>
            <person name="Goldberg J."/>
            <person name="Griggs A."/>
            <person name="Gujja S."/>
            <person name="Heiman D."/>
            <person name="Hepburn T."/>
            <person name="Howarth C."/>
            <person name="Jen D."/>
            <person name="Larson L."/>
            <person name="Lewis B."/>
            <person name="Mehta T."/>
            <person name="Park D."/>
            <person name="Pearson M."/>
            <person name="Roberts A."/>
            <person name="Saif S."/>
            <person name="Shenoy N."/>
            <person name="Sisk P."/>
            <person name="Stolte C."/>
            <person name="Sykes S."/>
            <person name="Thomson T."/>
            <person name="Walk T."/>
            <person name="White J."/>
            <person name="Yandava C."/>
            <person name="Burger G."/>
            <person name="Gray M.W."/>
            <person name="Holland P.W.H."/>
            <person name="King N."/>
            <person name="Lang F.B.F."/>
            <person name="Roger A.J."/>
            <person name="Ruiz-Trillo I."/>
            <person name="Lander E."/>
            <person name="Nusbaum C."/>
        </authorList>
    </citation>
    <scope>NUCLEOTIDE SEQUENCE [LARGE SCALE GENOMIC DNA]</scope>
    <source>
        <strain evidence="3 4">DAOM BR117</strain>
    </source>
</reference>
<dbReference type="AlphaFoldDB" id="A0A0L0HIN9"/>
<keyword evidence="2" id="KW-1133">Transmembrane helix</keyword>
<gene>
    <name evidence="3" type="ORF">SPPG_03139</name>
</gene>
<keyword evidence="2" id="KW-0812">Transmembrane</keyword>
<feature type="transmembrane region" description="Helical" evidence="2">
    <location>
        <begin position="12"/>
        <end position="32"/>
    </location>
</feature>
<protein>
    <submittedName>
        <fullName evidence="3">Uncharacterized protein</fullName>
    </submittedName>
</protein>
<sequence>MTLGSAAIRQPAFTFLIGVTLAFTAYGTVVWLRGGKAPPVTELGKLEQQGEVGLAGPPRVNLGPPLPRRSAAAEGPPDKARNPNA</sequence>
<dbReference type="RefSeq" id="XP_016609365.1">
    <property type="nucleotide sequence ID" value="XM_016751415.1"/>
</dbReference>
<dbReference type="GeneID" id="27686674"/>
<evidence type="ECO:0000313" key="3">
    <source>
        <dbReference type="EMBL" id="KND01326.1"/>
    </source>
</evidence>
<keyword evidence="4" id="KW-1185">Reference proteome</keyword>